<comment type="caution">
    <text evidence="2">The sequence shown here is derived from an EMBL/GenBank/DDBJ whole genome shotgun (WGS) entry which is preliminary data.</text>
</comment>
<dbReference type="SUPFAM" id="SSF52540">
    <property type="entry name" value="P-loop containing nucleoside triphosphate hydrolases"/>
    <property type="match status" value="1"/>
</dbReference>
<keyword evidence="3" id="KW-1185">Reference proteome</keyword>
<proteinExistence type="predicted"/>
<dbReference type="Proteomes" id="UP001597414">
    <property type="component" value="Unassembled WGS sequence"/>
</dbReference>
<evidence type="ECO:0000313" key="2">
    <source>
        <dbReference type="EMBL" id="MFD2202813.1"/>
    </source>
</evidence>
<feature type="domain" description="SF4 helicase" evidence="1">
    <location>
        <begin position="20"/>
        <end position="256"/>
    </location>
</feature>
<evidence type="ECO:0000259" key="1">
    <source>
        <dbReference type="Pfam" id="PF03796"/>
    </source>
</evidence>
<sequence length="268" mass="30706">MNFEELYAQLFDNQVKGETLSTGWKKFDQFLGGGFGAELVAFSGRPLHGKSTFLLNLMLNYSYFQKYKGMLIAPMSNMPSLVKYLASIIRNEEDPKETWSEVQLLDCLSDIKSLFLNRVKVEFQYQNMDEVLTQAKLWKASYLILDDFYQIMGNFFSAAHYYENLCKLKEFSQEAGIPVFISVMAQSSVERRGGPQEPRLMDIYRSDLLAQQAHKILMLYHPMVIGITEDDIGMSTQGRLEVTMVKNSLGKSGTLIFDMKESGRVLER</sequence>
<protein>
    <submittedName>
        <fullName evidence="2">DnaB-like helicase C-terminal domain-containing protein</fullName>
    </submittedName>
</protein>
<dbReference type="Pfam" id="PF03796">
    <property type="entry name" value="DnaB_C"/>
    <property type="match status" value="1"/>
</dbReference>
<gene>
    <name evidence="2" type="ORF">ACFSKV_14640</name>
</gene>
<name>A0ABW5B9J4_9BACT</name>
<evidence type="ECO:0000313" key="3">
    <source>
        <dbReference type="Proteomes" id="UP001597414"/>
    </source>
</evidence>
<dbReference type="InterPro" id="IPR007694">
    <property type="entry name" value="DNA_helicase_DnaB-like_C"/>
</dbReference>
<reference evidence="3" key="1">
    <citation type="journal article" date="2019" name="Int. J. Syst. Evol. Microbiol.">
        <title>The Global Catalogue of Microorganisms (GCM) 10K type strain sequencing project: providing services to taxonomists for standard genome sequencing and annotation.</title>
        <authorList>
            <consortium name="The Broad Institute Genomics Platform"/>
            <consortium name="The Broad Institute Genome Sequencing Center for Infectious Disease"/>
            <person name="Wu L."/>
            <person name="Ma J."/>
        </authorList>
    </citation>
    <scope>NUCLEOTIDE SEQUENCE [LARGE SCALE GENOMIC DNA]</scope>
    <source>
        <strain evidence="3">KCTC 19812</strain>
    </source>
</reference>
<dbReference type="Gene3D" id="3.40.50.300">
    <property type="entry name" value="P-loop containing nucleotide triphosphate hydrolases"/>
    <property type="match status" value="1"/>
</dbReference>
<accession>A0ABW5B9J4</accession>
<dbReference type="InterPro" id="IPR027417">
    <property type="entry name" value="P-loop_NTPase"/>
</dbReference>
<organism evidence="2 3">
    <name type="scientific">Shivajiella indica</name>
    <dbReference type="NCBI Taxonomy" id="872115"/>
    <lineage>
        <taxon>Bacteria</taxon>
        <taxon>Pseudomonadati</taxon>
        <taxon>Bacteroidota</taxon>
        <taxon>Cytophagia</taxon>
        <taxon>Cytophagales</taxon>
        <taxon>Cyclobacteriaceae</taxon>
        <taxon>Shivajiella</taxon>
    </lineage>
</organism>
<dbReference type="EMBL" id="JBHUIV010000020">
    <property type="protein sequence ID" value="MFD2202813.1"/>
    <property type="molecule type" value="Genomic_DNA"/>
</dbReference>
<dbReference type="RefSeq" id="WP_380804284.1">
    <property type="nucleotide sequence ID" value="NZ_JBHUIV010000020.1"/>
</dbReference>